<dbReference type="EMBL" id="BAAAQX010000024">
    <property type="protein sequence ID" value="GAA2212029.1"/>
    <property type="molecule type" value="Genomic_DNA"/>
</dbReference>
<dbReference type="Proteomes" id="UP001499843">
    <property type="component" value="Unassembled WGS sequence"/>
</dbReference>
<dbReference type="InterPro" id="IPR021224">
    <property type="entry name" value="DUF2690"/>
</dbReference>
<feature type="chain" id="PRO_5045550657" description="DUF2690 domain-containing protein" evidence="1">
    <location>
        <begin position="31"/>
        <end position="146"/>
    </location>
</feature>
<evidence type="ECO:0000313" key="3">
    <source>
        <dbReference type="Proteomes" id="UP001499843"/>
    </source>
</evidence>
<gene>
    <name evidence="2" type="ORF">GCM10009850_074910</name>
</gene>
<evidence type="ECO:0000256" key="1">
    <source>
        <dbReference type="SAM" id="SignalP"/>
    </source>
</evidence>
<reference evidence="2 3" key="1">
    <citation type="journal article" date="2019" name="Int. J. Syst. Evol. Microbiol.">
        <title>The Global Catalogue of Microorganisms (GCM) 10K type strain sequencing project: providing services to taxonomists for standard genome sequencing and annotation.</title>
        <authorList>
            <consortium name="The Broad Institute Genomics Platform"/>
            <consortium name="The Broad Institute Genome Sequencing Center for Infectious Disease"/>
            <person name="Wu L."/>
            <person name="Ma J."/>
        </authorList>
    </citation>
    <scope>NUCLEOTIDE SEQUENCE [LARGE SCALE GENOMIC DNA]</scope>
    <source>
        <strain evidence="2 3">JCM 16114</strain>
    </source>
</reference>
<evidence type="ECO:0000313" key="2">
    <source>
        <dbReference type="EMBL" id="GAA2212029.1"/>
    </source>
</evidence>
<proteinExistence type="predicted"/>
<feature type="signal peptide" evidence="1">
    <location>
        <begin position="1"/>
        <end position="30"/>
    </location>
</feature>
<protein>
    <recommendedName>
        <fullName evidence="4">DUF2690 domain-containing protein</fullName>
    </recommendedName>
</protein>
<accession>A0ABN3CRE7</accession>
<dbReference type="Pfam" id="PF10901">
    <property type="entry name" value="DUF2690"/>
    <property type="match status" value="1"/>
</dbReference>
<name>A0ABN3CRE7_9ACTN</name>
<keyword evidence="1" id="KW-0732">Signal</keyword>
<organism evidence="2 3">
    <name type="scientific">Nonomuraea monospora</name>
    <dbReference type="NCBI Taxonomy" id="568818"/>
    <lineage>
        <taxon>Bacteria</taxon>
        <taxon>Bacillati</taxon>
        <taxon>Actinomycetota</taxon>
        <taxon>Actinomycetes</taxon>
        <taxon>Streptosporangiales</taxon>
        <taxon>Streptosporangiaceae</taxon>
        <taxon>Nonomuraea</taxon>
    </lineage>
</organism>
<dbReference type="PROSITE" id="PS51257">
    <property type="entry name" value="PROKAR_LIPOPROTEIN"/>
    <property type="match status" value="1"/>
</dbReference>
<sequence>MRWRAIPGSALSLLAIGLGPMSGTPAAASAAGCSWEGCNGLDPQAMGCNGSSTQTLDTIWPDRGGIKLELRYSPTCQAVWARYYNGINGNYGRAEIHGCGDNWCRIARKTIAGYAGETNWTTMLSWSYRVKACFWWDGFQDCTAEF</sequence>
<keyword evidence="3" id="KW-1185">Reference proteome</keyword>
<evidence type="ECO:0008006" key="4">
    <source>
        <dbReference type="Google" id="ProtNLM"/>
    </source>
</evidence>
<comment type="caution">
    <text evidence="2">The sequence shown here is derived from an EMBL/GenBank/DDBJ whole genome shotgun (WGS) entry which is preliminary data.</text>
</comment>